<dbReference type="RefSeq" id="XP_037188174.1">
    <property type="nucleotide sequence ID" value="XM_037342094.1"/>
</dbReference>
<reference evidence="3 4" key="1">
    <citation type="journal article" date="2020" name="Phytopathology">
        <title>A high-quality genome resource of Botrytis fragariae, a new and rapidly spreading fungal pathogen causing strawberry gray mold in the U.S.A.</title>
        <authorList>
            <person name="Wu Y."/>
            <person name="Saski C.A."/>
            <person name="Schnabel G."/>
            <person name="Xiao S."/>
            <person name="Hu M."/>
        </authorList>
    </citation>
    <scope>NUCLEOTIDE SEQUENCE [LARGE SCALE GENOMIC DNA]</scope>
    <source>
        <strain evidence="3 4">BVB16</strain>
    </source>
</reference>
<name>A0A8H6AL15_9HELO</name>
<dbReference type="EMBL" id="JABFCT010000018">
    <property type="protein sequence ID" value="KAF5869225.1"/>
    <property type="molecule type" value="Genomic_DNA"/>
</dbReference>
<evidence type="ECO:0000313" key="4">
    <source>
        <dbReference type="Proteomes" id="UP000531561"/>
    </source>
</evidence>
<protein>
    <submittedName>
        <fullName evidence="3">Putative tetratricopeptide repeat family protein</fullName>
    </submittedName>
</protein>
<dbReference type="SUPFAM" id="SSF48452">
    <property type="entry name" value="TPR-like"/>
    <property type="match status" value="1"/>
</dbReference>
<keyword evidence="1" id="KW-0802">TPR repeat</keyword>
<accession>A0A8H6AL15</accession>
<dbReference type="OrthoDB" id="539213at2759"/>
<dbReference type="SMART" id="SM00028">
    <property type="entry name" value="TPR"/>
    <property type="match status" value="2"/>
</dbReference>
<dbReference type="Pfam" id="PF13181">
    <property type="entry name" value="TPR_8"/>
    <property type="match status" value="1"/>
</dbReference>
<dbReference type="GeneID" id="59265786"/>
<dbReference type="AlphaFoldDB" id="A0A8H6AL15"/>
<evidence type="ECO:0000313" key="3">
    <source>
        <dbReference type="EMBL" id="KAF5869225.1"/>
    </source>
</evidence>
<dbReference type="PANTHER" id="PTHR38788:SF3">
    <property type="entry name" value="CLR5 DOMAIN-CONTAINING PROTEIN"/>
    <property type="match status" value="1"/>
</dbReference>
<dbReference type="Pfam" id="PF14420">
    <property type="entry name" value="Clr5"/>
    <property type="match status" value="1"/>
</dbReference>
<feature type="repeat" description="TPR" evidence="1">
    <location>
        <begin position="594"/>
        <end position="627"/>
    </location>
</feature>
<dbReference type="InterPro" id="IPR025676">
    <property type="entry name" value="Clr5_dom"/>
</dbReference>
<sequence length="760" mass="88287">MSDQTFIENHILMDIEAQSSLPTGGHKILSREEWLKFKPIIQQLYIDENQTYPTVAHELARRFDFYPTKRQFTRKTEEWGLKKNFRKAERKLLLQNDNKNGIVKFVIGDKRVSDTKRIQRLKRRYAHESPLSRVHPDISYQDTNITPKSVGPYCLLEEQLPTSNYVGEIASAHVESKISNVTEENDAMDLEQWPFSWVIGVPGSPGLTGLFRLLEIEASMPPLNLDDEVVDTKQFISGNELRNVIECHETSVKQMSILYNRAEYGYMPNNVVQPVLIPRKEIQWSPLFELDLFPTSQNTCHYRRGVVLAPSSSPLIDVWEKEIKEWKFKLCSFRMTLPDHNPAIILVLQHLIHLHKQKRKTCLRLHRQLLAARLKEGCPNNYKIMEVYFEIVMQLLSKRKVLEATYLYRSLCEAIQQSQLSSEHPFYIRLSYLEAYVLYNNSQYAEAELVIRSVIRNVLNNRDLDRNQEVTSDALELLGLLIGGKKEDLYSEAEKLYRYNIHQLNKHDRSLSKSYFKNMNGLIWVLLKDRKTEEAYSLCRCMMEHVEQALGKRHSWYGVYQRQLGSILSDRGMIFESIEIVHNILQQVDHCLLPERYHNLGSILMNGGSFEEAIVMYKKSLSIDVQQQGWCNFGNLNETCGKLGYCYEELSQFQDALFLYEKLLEKLKSVTEDDNPFIKEVEVWISEVQELMEESSAVCEESNAACDFQMGGVSNDSKYEQFGEGVLDDVSLREIFEMEDRALDEEVADIGKQLTSIKLS</sequence>
<dbReference type="InterPro" id="IPR019734">
    <property type="entry name" value="TPR_rpt"/>
</dbReference>
<feature type="domain" description="Clr5" evidence="2">
    <location>
        <begin position="31"/>
        <end position="83"/>
    </location>
</feature>
<evidence type="ECO:0000256" key="1">
    <source>
        <dbReference type="PROSITE-ProRule" id="PRU00339"/>
    </source>
</evidence>
<comment type="caution">
    <text evidence="3">The sequence shown here is derived from an EMBL/GenBank/DDBJ whole genome shotgun (WGS) entry which is preliminary data.</text>
</comment>
<gene>
    <name evidence="3" type="ORF">Bfra_011768</name>
</gene>
<proteinExistence type="predicted"/>
<organism evidence="3 4">
    <name type="scientific">Botrytis fragariae</name>
    <dbReference type="NCBI Taxonomy" id="1964551"/>
    <lineage>
        <taxon>Eukaryota</taxon>
        <taxon>Fungi</taxon>
        <taxon>Dikarya</taxon>
        <taxon>Ascomycota</taxon>
        <taxon>Pezizomycotina</taxon>
        <taxon>Leotiomycetes</taxon>
        <taxon>Helotiales</taxon>
        <taxon>Sclerotiniaceae</taxon>
        <taxon>Botrytis</taxon>
    </lineage>
</organism>
<dbReference type="Proteomes" id="UP000531561">
    <property type="component" value="Unassembled WGS sequence"/>
</dbReference>
<dbReference type="InterPro" id="IPR011990">
    <property type="entry name" value="TPR-like_helical_dom_sf"/>
</dbReference>
<keyword evidence="4" id="KW-1185">Reference proteome</keyword>
<dbReference type="PANTHER" id="PTHR38788">
    <property type="entry name" value="CLR5 DOMAIN-CONTAINING PROTEIN"/>
    <property type="match status" value="1"/>
</dbReference>
<dbReference type="Gene3D" id="1.25.40.10">
    <property type="entry name" value="Tetratricopeptide repeat domain"/>
    <property type="match status" value="2"/>
</dbReference>
<evidence type="ECO:0000259" key="2">
    <source>
        <dbReference type="Pfam" id="PF14420"/>
    </source>
</evidence>
<dbReference type="PROSITE" id="PS50005">
    <property type="entry name" value="TPR"/>
    <property type="match status" value="1"/>
</dbReference>